<gene>
    <name evidence="2" type="ORF">PTE30175_04110</name>
</gene>
<evidence type="ECO:0000256" key="1">
    <source>
        <dbReference type="SAM" id="SignalP"/>
    </source>
</evidence>
<evidence type="ECO:0000313" key="3">
    <source>
        <dbReference type="Proteomes" id="UP000414233"/>
    </source>
</evidence>
<keyword evidence="3" id="KW-1185">Reference proteome</keyword>
<dbReference type="Gene3D" id="2.40.230.20">
    <property type="entry name" value="Nucleoside-specific channel-forming protein, Tsx-like"/>
    <property type="match status" value="1"/>
</dbReference>
<feature type="chain" id="PRO_5023104399" description="Nucleoside-binding outer membrane protein" evidence="1">
    <location>
        <begin position="30"/>
        <end position="291"/>
    </location>
</feature>
<dbReference type="Proteomes" id="UP000414233">
    <property type="component" value="Unassembled WGS sequence"/>
</dbReference>
<name>A0A5E4Y054_9BURK</name>
<dbReference type="GO" id="GO:0009279">
    <property type="term" value="C:cell outer membrane"/>
    <property type="evidence" value="ECO:0007669"/>
    <property type="project" value="InterPro"/>
</dbReference>
<keyword evidence="1" id="KW-0732">Signal</keyword>
<proteinExistence type="predicted"/>
<protein>
    <recommendedName>
        <fullName evidence="4">Nucleoside-binding outer membrane protein</fullName>
    </recommendedName>
</protein>
<dbReference type="SUPFAM" id="SSF111364">
    <property type="entry name" value="Tsx-like channel"/>
    <property type="match status" value="1"/>
</dbReference>
<accession>A0A5E4Y054</accession>
<dbReference type="OrthoDB" id="104801at2"/>
<evidence type="ECO:0000313" key="2">
    <source>
        <dbReference type="EMBL" id="VVE42006.1"/>
    </source>
</evidence>
<organism evidence="2 3">
    <name type="scientific">Pandoraea terrae</name>
    <dbReference type="NCBI Taxonomy" id="1537710"/>
    <lineage>
        <taxon>Bacteria</taxon>
        <taxon>Pseudomonadati</taxon>
        <taxon>Pseudomonadota</taxon>
        <taxon>Betaproteobacteria</taxon>
        <taxon>Burkholderiales</taxon>
        <taxon>Burkholderiaceae</taxon>
        <taxon>Pandoraea</taxon>
    </lineage>
</organism>
<evidence type="ECO:0008006" key="4">
    <source>
        <dbReference type="Google" id="ProtNLM"/>
    </source>
</evidence>
<dbReference type="EMBL" id="CABPRZ010000020">
    <property type="protein sequence ID" value="VVE42006.1"/>
    <property type="molecule type" value="Genomic_DNA"/>
</dbReference>
<sequence length="291" mass="32199">MKHKLFRSLSRLLLGTAALGSMWTTQAHAFDWSDTSIHYWYGSTFREPGVTDSNGKASDIGKNIVTFNHVDGYKYGTNFFNIDVLMSNSKDPSNNGTSGAQEVYALYRHNLSLNAVTGTKNFALGPLRDISIEAGFDLNTKNTTFAPRKRMLVFGPNFQFDVPGFWNVALLYHYENNYNGIVGQSVHFRGTGMLESAWAIPFNLGGVPVSFEGFADVVAPKGKDGFGESTKTEILFHPKLMVDVGSMIGMKKNVLQAGVGWEYWYNKFGNNHHTVPGALANTLFVEAAVHF</sequence>
<dbReference type="InterPro" id="IPR036777">
    <property type="entry name" value="Channel_Tsx-like_sf"/>
</dbReference>
<dbReference type="AlphaFoldDB" id="A0A5E4Y054"/>
<feature type="signal peptide" evidence="1">
    <location>
        <begin position="1"/>
        <end position="29"/>
    </location>
</feature>
<dbReference type="RefSeq" id="WP_150698909.1">
    <property type="nucleotide sequence ID" value="NZ_CABPRZ010000020.1"/>
</dbReference>
<reference evidence="2 3" key="1">
    <citation type="submission" date="2019-08" db="EMBL/GenBank/DDBJ databases">
        <authorList>
            <person name="Peeters C."/>
        </authorList>
    </citation>
    <scope>NUCLEOTIDE SEQUENCE [LARGE SCALE GENOMIC DNA]</scope>
    <source>
        <strain evidence="2 3">LMG 30175</strain>
    </source>
</reference>